<dbReference type="GO" id="GO:0031012">
    <property type="term" value="C:extracellular matrix"/>
    <property type="evidence" value="ECO:0007669"/>
    <property type="project" value="TreeGrafter"/>
</dbReference>
<dbReference type="InterPro" id="IPR001611">
    <property type="entry name" value="Leu-rich_rpt"/>
</dbReference>
<dbReference type="PANTHER" id="PTHR24373">
    <property type="entry name" value="SLIT RELATED LEUCINE-RICH REPEAT NEURONAL PROTEIN"/>
    <property type="match status" value="1"/>
</dbReference>
<evidence type="ECO:0000256" key="1">
    <source>
        <dbReference type="ARBA" id="ARBA00022729"/>
    </source>
</evidence>
<dbReference type="Gene3D" id="3.80.10.10">
    <property type="entry name" value="Ribonuclease Inhibitor"/>
    <property type="match status" value="1"/>
</dbReference>
<dbReference type="Proteomes" id="UP000479190">
    <property type="component" value="Unassembled WGS sequence"/>
</dbReference>
<dbReference type="SUPFAM" id="SSF52058">
    <property type="entry name" value="L domain-like"/>
    <property type="match status" value="1"/>
</dbReference>
<keyword evidence="1" id="KW-0732">Signal</keyword>
<dbReference type="Pfam" id="PF13855">
    <property type="entry name" value="LRR_8"/>
    <property type="match status" value="1"/>
</dbReference>
<gene>
    <name evidence="2" type="ORF">TBRA_LOCUS4580</name>
</gene>
<dbReference type="InterPro" id="IPR032675">
    <property type="entry name" value="LRR_dom_sf"/>
</dbReference>
<dbReference type="InterPro" id="IPR050328">
    <property type="entry name" value="Dev_Immune_Receptor"/>
</dbReference>
<dbReference type="PANTHER" id="PTHR24373:SF370">
    <property type="entry name" value="FISH-LIPS, ISOFORM E"/>
    <property type="match status" value="1"/>
</dbReference>
<dbReference type="OrthoDB" id="546383at2759"/>
<evidence type="ECO:0000313" key="2">
    <source>
        <dbReference type="EMBL" id="CAB0032650.1"/>
    </source>
</evidence>
<dbReference type="GO" id="GO:0005615">
    <property type="term" value="C:extracellular space"/>
    <property type="evidence" value="ECO:0007669"/>
    <property type="project" value="TreeGrafter"/>
</dbReference>
<evidence type="ECO:0000313" key="3">
    <source>
        <dbReference type="Proteomes" id="UP000479190"/>
    </source>
</evidence>
<keyword evidence="3" id="KW-1185">Reference proteome</keyword>
<organism evidence="2 3">
    <name type="scientific">Trichogramma brassicae</name>
    <dbReference type="NCBI Taxonomy" id="86971"/>
    <lineage>
        <taxon>Eukaryota</taxon>
        <taxon>Metazoa</taxon>
        <taxon>Ecdysozoa</taxon>
        <taxon>Arthropoda</taxon>
        <taxon>Hexapoda</taxon>
        <taxon>Insecta</taxon>
        <taxon>Pterygota</taxon>
        <taxon>Neoptera</taxon>
        <taxon>Endopterygota</taxon>
        <taxon>Hymenoptera</taxon>
        <taxon>Apocrita</taxon>
        <taxon>Proctotrupomorpha</taxon>
        <taxon>Chalcidoidea</taxon>
        <taxon>Trichogrammatidae</taxon>
        <taxon>Trichogramma</taxon>
    </lineage>
</organism>
<reference evidence="2 3" key="1">
    <citation type="submission" date="2020-02" db="EMBL/GenBank/DDBJ databases">
        <authorList>
            <person name="Ferguson B K."/>
        </authorList>
    </citation>
    <scope>NUCLEOTIDE SEQUENCE [LARGE SCALE GENOMIC DNA]</scope>
</reference>
<dbReference type="AlphaFoldDB" id="A0A6H5I7U3"/>
<protein>
    <submittedName>
        <fullName evidence="2">Uncharacterized protein</fullName>
    </submittedName>
</protein>
<name>A0A6H5I7U3_9HYME</name>
<dbReference type="EMBL" id="CADCXV010000685">
    <property type="protein sequence ID" value="CAB0032650.1"/>
    <property type="molecule type" value="Genomic_DNA"/>
</dbReference>
<accession>A0A6H5I7U3</accession>
<proteinExistence type="predicted"/>
<sequence>MSARMKIMLAVKKTQVVVQKYDRGKTDDSYIIGYIWARTASTSSKIVSIEKSGDASSRAKKVREIDSSSSCGMSLDLSDMNLGPVLDRRLLKSPHVEKLVLRHNAIERFGPGVFDDLPNLKVLDLSHNRLNLKDMLSFGGHDALETLILDNNEPGTNSANSRITTLSLDLPEHLVYPSLKNLSLR</sequence>